<organism evidence="2 3">
    <name type="scientific">Hymenobacter lucidus</name>
    <dbReference type="NCBI Taxonomy" id="2880930"/>
    <lineage>
        <taxon>Bacteria</taxon>
        <taxon>Pseudomonadati</taxon>
        <taxon>Bacteroidota</taxon>
        <taxon>Cytophagia</taxon>
        <taxon>Cytophagales</taxon>
        <taxon>Hymenobacteraceae</taxon>
        <taxon>Hymenobacter</taxon>
    </lineage>
</organism>
<evidence type="ECO:0000313" key="3">
    <source>
        <dbReference type="Proteomes" id="UP001165296"/>
    </source>
</evidence>
<dbReference type="Proteomes" id="UP001165296">
    <property type="component" value="Unassembled WGS sequence"/>
</dbReference>
<feature type="signal peptide" evidence="1">
    <location>
        <begin position="1"/>
        <end position="24"/>
    </location>
</feature>
<evidence type="ECO:0000313" key="2">
    <source>
        <dbReference type="EMBL" id="MCB2409268.1"/>
    </source>
</evidence>
<evidence type="ECO:0000256" key="1">
    <source>
        <dbReference type="SAM" id="SignalP"/>
    </source>
</evidence>
<proteinExistence type="predicted"/>
<name>A0ABS8AST5_9BACT</name>
<sequence length="143" mass="15155">MRLNFTTARQLVAGMSLLAGLGLAGCADKSEEPAPAEAPCGTVAIVRLCPGNTLMCPTEHTTLELPDGTRLRPTGPLWETYEPGQVDGMAIKIGYTLGTPITSDGPGTSYATITCLDPAVWWCGTSDLMNRSALSPMRKLKSR</sequence>
<reference evidence="2" key="1">
    <citation type="submission" date="2021-10" db="EMBL/GenBank/DDBJ databases">
        <authorList>
            <person name="Dean J.D."/>
            <person name="Kim M.K."/>
            <person name="Newey C.N."/>
            <person name="Stoker T.S."/>
            <person name="Thompson D.W."/>
            <person name="Grose J.H."/>
        </authorList>
    </citation>
    <scope>NUCLEOTIDE SEQUENCE</scope>
    <source>
        <strain evidence="2">BT178</strain>
    </source>
</reference>
<keyword evidence="3" id="KW-1185">Reference proteome</keyword>
<dbReference type="EMBL" id="JAJADR010000004">
    <property type="protein sequence ID" value="MCB2409268.1"/>
    <property type="molecule type" value="Genomic_DNA"/>
</dbReference>
<comment type="caution">
    <text evidence="2">The sequence shown here is derived from an EMBL/GenBank/DDBJ whole genome shotgun (WGS) entry which is preliminary data.</text>
</comment>
<protein>
    <submittedName>
        <fullName evidence="2">Uncharacterized protein</fullName>
    </submittedName>
</protein>
<feature type="chain" id="PRO_5045286756" evidence="1">
    <location>
        <begin position="25"/>
        <end position="143"/>
    </location>
</feature>
<gene>
    <name evidence="2" type="ORF">LGH74_14850</name>
</gene>
<accession>A0ABS8AST5</accession>
<dbReference type="PROSITE" id="PS51257">
    <property type="entry name" value="PROKAR_LIPOPROTEIN"/>
    <property type="match status" value="1"/>
</dbReference>
<keyword evidence="1" id="KW-0732">Signal</keyword>
<dbReference type="RefSeq" id="WP_226176857.1">
    <property type="nucleotide sequence ID" value="NZ_JAJADR010000004.1"/>
</dbReference>